<gene>
    <name evidence="1" type="ORF">HD593_004924</name>
</gene>
<comment type="caution">
    <text evidence="1">The sequence shown here is derived from an EMBL/GenBank/DDBJ whole genome shotgun (WGS) entry which is preliminary data.</text>
</comment>
<sequence length="43" mass="4618">MVRKIEAPTRIPVPGGKIINEHIGQVNTGDEAISIAHMIAPRS</sequence>
<keyword evidence="2" id="KW-1185">Reference proteome</keyword>
<evidence type="ECO:0000313" key="2">
    <source>
        <dbReference type="Proteomes" id="UP000565579"/>
    </source>
</evidence>
<dbReference type="AlphaFoldDB" id="A0A7X0NVB9"/>
<name>A0A7X0NVB9_9ACTN</name>
<proteinExistence type="predicted"/>
<organism evidence="1 2">
    <name type="scientific">Nonomuraea rubra</name>
    <dbReference type="NCBI Taxonomy" id="46180"/>
    <lineage>
        <taxon>Bacteria</taxon>
        <taxon>Bacillati</taxon>
        <taxon>Actinomycetota</taxon>
        <taxon>Actinomycetes</taxon>
        <taxon>Streptosporangiales</taxon>
        <taxon>Streptosporangiaceae</taxon>
        <taxon>Nonomuraea</taxon>
    </lineage>
</organism>
<protein>
    <submittedName>
        <fullName evidence="1">Uncharacterized protein</fullName>
    </submittedName>
</protein>
<dbReference type="Proteomes" id="UP000565579">
    <property type="component" value="Unassembled WGS sequence"/>
</dbReference>
<evidence type="ECO:0000313" key="1">
    <source>
        <dbReference type="EMBL" id="MBB6550129.1"/>
    </source>
</evidence>
<dbReference type="RefSeq" id="WP_262496186.1">
    <property type="nucleotide sequence ID" value="NZ_JACHMI010000001.1"/>
</dbReference>
<dbReference type="EMBL" id="JACHMI010000001">
    <property type="protein sequence ID" value="MBB6550129.1"/>
    <property type="molecule type" value="Genomic_DNA"/>
</dbReference>
<reference evidence="1 2" key="1">
    <citation type="submission" date="2020-08" db="EMBL/GenBank/DDBJ databases">
        <title>Sequencing the genomes of 1000 actinobacteria strains.</title>
        <authorList>
            <person name="Klenk H.-P."/>
        </authorList>
    </citation>
    <scope>NUCLEOTIDE SEQUENCE [LARGE SCALE GENOMIC DNA]</scope>
    <source>
        <strain evidence="1 2">DSM 43768</strain>
    </source>
</reference>
<accession>A0A7X0NVB9</accession>